<feature type="domain" description="Flagellin C-terminal" evidence="5">
    <location>
        <begin position="267"/>
        <end position="349"/>
    </location>
</feature>
<keyword evidence="6" id="KW-0969">Cilium</keyword>
<dbReference type="Pfam" id="PF00669">
    <property type="entry name" value="Flagellin_N"/>
    <property type="match status" value="1"/>
</dbReference>
<keyword evidence="6" id="KW-0966">Cell projection</keyword>
<dbReference type="InterPro" id="IPR046358">
    <property type="entry name" value="Flagellin_C"/>
</dbReference>
<dbReference type="InterPro" id="IPR001492">
    <property type="entry name" value="Flagellin"/>
</dbReference>
<organism evidence="6 7">
    <name type="scientific">Rhizobium halophytocola</name>
    <dbReference type="NCBI Taxonomy" id="735519"/>
    <lineage>
        <taxon>Bacteria</taxon>
        <taxon>Pseudomonadati</taxon>
        <taxon>Pseudomonadota</taxon>
        <taxon>Alphaproteobacteria</taxon>
        <taxon>Hyphomicrobiales</taxon>
        <taxon>Rhizobiaceae</taxon>
        <taxon>Rhizobium/Agrobacterium group</taxon>
        <taxon>Rhizobium</taxon>
    </lineage>
</organism>
<evidence type="ECO:0000313" key="7">
    <source>
        <dbReference type="Proteomes" id="UP000759443"/>
    </source>
</evidence>
<gene>
    <name evidence="6" type="ORF">J2Z17_004596</name>
</gene>
<keyword evidence="6" id="KW-0282">Flagellum</keyword>
<dbReference type="NCBIfam" id="NF004669">
    <property type="entry name" value="PRK06008.1"/>
    <property type="match status" value="1"/>
</dbReference>
<comment type="function">
    <text evidence="3">Flagellin is the subunit protein which polymerizes to form the filaments of bacterial flagella.</text>
</comment>
<comment type="subcellular location">
    <subcellularLocation>
        <location evidence="3">Secreted</location>
    </subcellularLocation>
    <subcellularLocation>
        <location evidence="3">Bacterial flagellum</location>
    </subcellularLocation>
</comment>
<evidence type="ECO:0000256" key="3">
    <source>
        <dbReference type="RuleBase" id="RU362073"/>
    </source>
</evidence>
<protein>
    <recommendedName>
        <fullName evidence="3">Flagellin</fullName>
    </recommendedName>
</protein>
<dbReference type="Pfam" id="PF00700">
    <property type="entry name" value="Flagellin_C"/>
    <property type="match status" value="1"/>
</dbReference>
<feature type="domain" description="Flagellin N-terminal" evidence="4">
    <location>
        <begin position="6"/>
        <end position="141"/>
    </location>
</feature>
<reference evidence="6 7" key="1">
    <citation type="submission" date="2021-03" db="EMBL/GenBank/DDBJ databases">
        <title>Genomic Encyclopedia of Type Strains, Phase IV (KMG-IV): sequencing the most valuable type-strain genomes for metagenomic binning, comparative biology and taxonomic classification.</title>
        <authorList>
            <person name="Goeker M."/>
        </authorList>
    </citation>
    <scope>NUCLEOTIDE SEQUENCE [LARGE SCALE GENOMIC DNA]</scope>
    <source>
        <strain evidence="6 7">DSM 21600</strain>
    </source>
</reference>
<name>A0ABS4E5A9_9HYPH</name>
<dbReference type="EMBL" id="JAGGJU010000015">
    <property type="protein sequence ID" value="MBP1853137.1"/>
    <property type="molecule type" value="Genomic_DNA"/>
</dbReference>
<evidence type="ECO:0000313" key="6">
    <source>
        <dbReference type="EMBL" id="MBP1853137.1"/>
    </source>
</evidence>
<dbReference type="SUPFAM" id="SSF64518">
    <property type="entry name" value="Phase 1 flagellin"/>
    <property type="match status" value="1"/>
</dbReference>
<dbReference type="RefSeq" id="WP_209948667.1">
    <property type="nucleotide sequence ID" value="NZ_JAGGJU010000015.1"/>
</dbReference>
<comment type="caution">
    <text evidence="6">The sequence shown here is derived from an EMBL/GenBank/DDBJ whole genome shotgun (WGS) entry which is preliminary data.</text>
</comment>
<comment type="similarity">
    <text evidence="1 3">Belongs to the bacterial flagellin family.</text>
</comment>
<keyword evidence="7" id="KW-1185">Reference proteome</keyword>
<evidence type="ECO:0000259" key="5">
    <source>
        <dbReference type="Pfam" id="PF00700"/>
    </source>
</evidence>
<proteinExistence type="inferred from homology"/>
<dbReference type="Proteomes" id="UP000759443">
    <property type="component" value="Unassembled WGS sequence"/>
</dbReference>
<evidence type="ECO:0000256" key="1">
    <source>
        <dbReference type="ARBA" id="ARBA00005709"/>
    </source>
</evidence>
<dbReference type="PANTHER" id="PTHR42792:SF1">
    <property type="entry name" value="FLAGELLAR HOOK-ASSOCIATED PROTEIN 3"/>
    <property type="match status" value="1"/>
</dbReference>
<dbReference type="InterPro" id="IPR001029">
    <property type="entry name" value="Flagellin_N"/>
</dbReference>
<evidence type="ECO:0000256" key="2">
    <source>
        <dbReference type="ARBA" id="ARBA00023143"/>
    </source>
</evidence>
<accession>A0ABS4E5A9</accession>
<keyword evidence="3" id="KW-0964">Secreted</keyword>
<dbReference type="PANTHER" id="PTHR42792">
    <property type="entry name" value="FLAGELLIN"/>
    <property type="match status" value="1"/>
</dbReference>
<evidence type="ECO:0000259" key="4">
    <source>
        <dbReference type="Pfam" id="PF00669"/>
    </source>
</evidence>
<keyword evidence="2 3" id="KW-0975">Bacterial flagellum</keyword>
<dbReference type="Gene3D" id="1.20.1330.10">
    <property type="entry name" value="f41 fragment of flagellin, N-terminal domain"/>
    <property type="match status" value="1"/>
</dbReference>
<sequence>MKTSNVSNLSIQNSMRLTILQAQSELLKSQTEVSTGQYADVGSELGSRTSLSLDLTREGMRLQSLVDTNAIATQRLESSQEAMTSMSTSAQSMMDSLVALKGSNDQSNLDVAAQSATNAFDSFLSMANTSVSGEYLFAGINSDVQPLTDMDTFMGDFETAFQGYFGFPSTDEAQTGAITATQMDDFITNTVKPMFMDPGGAWDTDWSTATDDEMMSRISQSETVQTSTSANATGMRAFAFAAVLSKGLLGLTIQEDVRSVVSDKAIEATGVAISGIDNERTQLGLSQERVEAANSSLQIQHDIIETNFTSMVEVDAYEASTKVNNLLSLVEASYTLTAKIQQLSLVNYL</sequence>